<protein>
    <submittedName>
        <fullName evidence="1">Uncharacterized protein</fullName>
    </submittedName>
</protein>
<keyword evidence="2" id="KW-1185">Reference proteome</keyword>
<gene>
    <name evidence="1" type="ORF">BDN72DRAFT_906182</name>
</gene>
<dbReference type="EMBL" id="ML209093">
    <property type="protein sequence ID" value="TFK59061.1"/>
    <property type="molecule type" value="Genomic_DNA"/>
</dbReference>
<evidence type="ECO:0000313" key="2">
    <source>
        <dbReference type="Proteomes" id="UP000308600"/>
    </source>
</evidence>
<evidence type="ECO:0000313" key="1">
    <source>
        <dbReference type="EMBL" id="TFK59061.1"/>
    </source>
</evidence>
<proteinExistence type="predicted"/>
<organism evidence="1 2">
    <name type="scientific">Pluteus cervinus</name>
    <dbReference type="NCBI Taxonomy" id="181527"/>
    <lineage>
        <taxon>Eukaryota</taxon>
        <taxon>Fungi</taxon>
        <taxon>Dikarya</taxon>
        <taxon>Basidiomycota</taxon>
        <taxon>Agaricomycotina</taxon>
        <taxon>Agaricomycetes</taxon>
        <taxon>Agaricomycetidae</taxon>
        <taxon>Agaricales</taxon>
        <taxon>Pluteineae</taxon>
        <taxon>Pluteaceae</taxon>
        <taxon>Pluteus</taxon>
    </lineage>
</organism>
<dbReference type="Proteomes" id="UP000308600">
    <property type="component" value="Unassembled WGS sequence"/>
</dbReference>
<reference evidence="1 2" key="1">
    <citation type="journal article" date="2019" name="Nat. Ecol. Evol.">
        <title>Megaphylogeny resolves global patterns of mushroom evolution.</title>
        <authorList>
            <person name="Varga T."/>
            <person name="Krizsan K."/>
            <person name="Foldi C."/>
            <person name="Dima B."/>
            <person name="Sanchez-Garcia M."/>
            <person name="Sanchez-Ramirez S."/>
            <person name="Szollosi G.J."/>
            <person name="Szarkandi J.G."/>
            <person name="Papp V."/>
            <person name="Albert L."/>
            <person name="Andreopoulos W."/>
            <person name="Angelini C."/>
            <person name="Antonin V."/>
            <person name="Barry K.W."/>
            <person name="Bougher N.L."/>
            <person name="Buchanan P."/>
            <person name="Buyck B."/>
            <person name="Bense V."/>
            <person name="Catcheside P."/>
            <person name="Chovatia M."/>
            <person name="Cooper J."/>
            <person name="Damon W."/>
            <person name="Desjardin D."/>
            <person name="Finy P."/>
            <person name="Geml J."/>
            <person name="Haridas S."/>
            <person name="Hughes K."/>
            <person name="Justo A."/>
            <person name="Karasinski D."/>
            <person name="Kautmanova I."/>
            <person name="Kiss B."/>
            <person name="Kocsube S."/>
            <person name="Kotiranta H."/>
            <person name="LaButti K.M."/>
            <person name="Lechner B.E."/>
            <person name="Liimatainen K."/>
            <person name="Lipzen A."/>
            <person name="Lukacs Z."/>
            <person name="Mihaltcheva S."/>
            <person name="Morgado L.N."/>
            <person name="Niskanen T."/>
            <person name="Noordeloos M.E."/>
            <person name="Ohm R.A."/>
            <person name="Ortiz-Santana B."/>
            <person name="Ovrebo C."/>
            <person name="Racz N."/>
            <person name="Riley R."/>
            <person name="Savchenko A."/>
            <person name="Shiryaev A."/>
            <person name="Soop K."/>
            <person name="Spirin V."/>
            <person name="Szebenyi C."/>
            <person name="Tomsovsky M."/>
            <person name="Tulloss R.E."/>
            <person name="Uehling J."/>
            <person name="Grigoriev I.V."/>
            <person name="Vagvolgyi C."/>
            <person name="Papp T."/>
            <person name="Martin F.M."/>
            <person name="Miettinen O."/>
            <person name="Hibbett D.S."/>
            <person name="Nagy L.G."/>
        </authorList>
    </citation>
    <scope>NUCLEOTIDE SEQUENCE [LARGE SCALE GENOMIC DNA]</scope>
    <source>
        <strain evidence="1 2">NL-1719</strain>
    </source>
</reference>
<name>A0ACD3A066_9AGAR</name>
<sequence>MPPTLRSGIPRNLLDAALRSSAKVNAIRRCAQCLRPRIGHPRKGCPYTEEREGNLLRLARGFGLSTIEEEKEGMMENNEGNVGCINGLTNGVTNGVFADEFASSVSSISDELIEAASPALVRDVSLPVDANSPVYTTDSASTSDDMDTSPAPDAALSKYIRESSPTKPSNVEDGYGDASASETQSNSPTGGYPSPLQLDADQINGATSNHALTNGANNGTMTNGTTNGGVKTTLPLYYPMRDFSVPMTLGEPAGFAQAFRPEHLPHIRWQQYGQCFMLVNFAEEQRHHGKPFALIVPGIALDKDLNFDMGGDYGNKVKSSLGKSFYTINLGSSDVYSRQRAFFHSLDALKRIQERIVRPGNNVKSLIASVDGEEALYLSLPVVEHRGGLLTDPPVYDRSGALVQTGDMKRFLLGRQVDAVFGLTYYRTEDSEGVITDNLQGVLLELRVF</sequence>
<accession>A0ACD3A066</accession>